<dbReference type="AlphaFoldDB" id="A0AAV5AV34"/>
<dbReference type="Proteomes" id="UP001207736">
    <property type="component" value="Unassembled WGS sequence"/>
</dbReference>
<feature type="transmembrane region" description="Helical" evidence="1">
    <location>
        <begin position="57"/>
        <end position="81"/>
    </location>
</feature>
<reference evidence="2 5" key="1">
    <citation type="submission" date="2021-11" db="EMBL/GenBank/DDBJ databases">
        <title>Draft genome sequence of Capnocytophaga sp. strain KC07075 isolated from cat oral cavity.</title>
        <authorList>
            <person name="Suzuki M."/>
            <person name="Imaoka K."/>
            <person name="Kimura M."/>
            <person name="Morikawa S."/>
            <person name="Maeda K."/>
        </authorList>
    </citation>
    <scope>NUCLEOTIDE SEQUENCE</scope>
    <source>
        <strain evidence="2">KC07075</strain>
        <strain evidence="3 5">KC07079</strain>
    </source>
</reference>
<evidence type="ECO:0000313" key="5">
    <source>
        <dbReference type="Proteomes" id="UP001208692"/>
    </source>
</evidence>
<dbReference type="Proteomes" id="UP001208692">
    <property type="component" value="Unassembled WGS sequence"/>
</dbReference>
<evidence type="ECO:0000313" key="4">
    <source>
        <dbReference type="Proteomes" id="UP001207736"/>
    </source>
</evidence>
<evidence type="ECO:0000313" key="2">
    <source>
        <dbReference type="EMBL" id="GJM50394.1"/>
    </source>
</evidence>
<keyword evidence="1" id="KW-0812">Transmembrane</keyword>
<feature type="transmembrane region" description="Helical" evidence="1">
    <location>
        <begin position="16"/>
        <end position="37"/>
    </location>
</feature>
<dbReference type="EMBL" id="BQKA01000025">
    <property type="protein sequence ID" value="GJM50394.1"/>
    <property type="molecule type" value="Genomic_DNA"/>
</dbReference>
<organism evidence="2 4">
    <name type="scientific">Capnocytophaga catalasegens</name>
    <dbReference type="NCBI Taxonomy" id="1004260"/>
    <lineage>
        <taxon>Bacteria</taxon>
        <taxon>Pseudomonadati</taxon>
        <taxon>Bacteroidota</taxon>
        <taxon>Flavobacteriia</taxon>
        <taxon>Flavobacteriales</taxon>
        <taxon>Flavobacteriaceae</taxon>
        <taxon>Capnocytophaga</taxon>
    </lineage>
</organism>
<name>A0AAV5AV34_9FLAO</name>
<dbReference type="EMBL" id="BQKB01000017">
    <property type="protein sequence ID" value="GJM52677.1"/>
    <property type="molecule type" value="Genomic_DNA"/>
</dbReference>
<protein>
    <submittedName>
        <fullName evidence="2">Uncharacterized protein</fullName>
    </submittedName>
</protein>
<sequence>MSVVLFVLMYRKKCIYLCKILFLSILWSFHFGIFTTFEKSIRQDFENENISMMEMKASLSLGSLILTFALFIAFLVMGSIFDNLAKKNKT</sequence>
<keyword evidence="5" id="KW-1185">Reference proteome</keyword>
<comment type="caution">
    <text evidence="2">The sequence shown here is derived from an EMBL/GenBank/DDBJ whole genome shotgun (WGS) entry which is preliminary data.</text>
</comment>
<gene>
    <name evidence="2" type="ORF">RCZ15_13670</name>
    <name evidence="3" type="ORF">RCZ16_09940</name>
</gene>
<keyword evidence="1" id="KW-0472">Membrane</keyword>
<evidence type="ECO:0000256" key="1">
    <source>
        <dbReference type="SAM" id="Phobius"/>
    </source>
</evidence>
<evidence type="ECO:0000313" key="3">
    <source>
        <dbReference type="EMBL" id="GJM52677.1"/>
    </source>
</evidence>
<accession>A0AAV5AV34</accession>
<proteinExistence type="predicted"/>
<keyword evidence="1" id="KW-1133">Transmembrane helix</keyword>